<evidence type="ECO:0000313" key="2">
    <source>
        <dbReference type="EMBL" id="VDN12916.1"/>
    </source>
</evidence>
<accession>A0A3P7P4D8</accession>
<gene>
    <name evidence="2" type="ORF">DILT_LOCUS8747</name>
</gene>
<organism evidence="2 3">
    <name type="scientific">Dibothriocephalus latus</name>
    <name type="common">Fish tapeworm</name>
    <name type="synonym">Diphyllobothrium latum</name>
    <dbReference type="NCBI Taxonomy" id="60516"/>
    <lineage>
        <taxon>Eukaryota</taxon>
        <taxon>Metazoa</taxon>
        <taxon>Spiralia</taxon>
        <taxon>Lophotrochozoa</taxon>
        <taxon>Platyhelminthes</taxon>
        <taxon>Cestoda</taxon>
        <taxon>Eucestoda</taxon>
        <taxon>Diphyllobothriidea</taxon>
        <taxon>Diphyllobothriidae</taxon>
        <taxon>Dibothriocephalus</taxon>
    </lineage>
</organism>
<sequence>MSQARRFQDELPLIHNCPAFNELRLAEELTDVIIEVNFPACTVLKATLGMVGSGRCSNPSAQTHSGSTPSGFASLRQWPS</sequence>
<evidence type="ECO:0000256" key="1">
    <source>
        <dbReference type="SAM" id="MobiDB-lite"/>
    </source>
</evidence>
<proteinExistence type="predicted"/>
<feature type="region of interest" description="Disordered" evidence="1">
    <location>
        <begin position="55"/>
        <end position="80"/>
    </location>
</feature>
<dbReference type="AlphaFoldDB" id="A0A3P7P4D8"/>
<dbReference type="EMBL" id="UYRU01055089">
    <property type="protein sequence ID" value="VDN12916.1"/>
    <property type="molecule type" value="Genomic_DNA"/>
</dbReference>
<protein>
    <submittedName>
        <fullName evidence="2">Uncharacterized protein</fullName>
    </submittedName>
</protein>
<name>A0A3P7P4D8_DIBLA</name>
<dbReference type="Proteomes" id="UP000281553">
    <property type="component" value="Unassembled WGS sequence"/>
</dbReference>
<reference evidence="2 3" key="1">
    <citation type="submission" date="2018-11" db="EMBL/GenBank/DDBJ databases">
        <authorList>
            <consortium name="Pathogen Informatics"/>
        </authorList>
    </citation>
    <scope>NUCLEOTIDE SEQUENCE [LARGE SCALE GENOMIC DNA]</scope>
</reference>
<keyword evidence="3" id="KW-1185">Reference proteome</keyword>
<evidence type="ECO:0000313" key="3">
    <source>
        <dbReference type="Proteomes" id="UP000281553"/>
    </source>
</evidence>